<dbReference type="PANTHER" id="PTHR45901">
    <property type="entry name" value="PROTEIN CBG12474"/>
    <property type="match status" value="1"/>
</dbReference>
<feature type="compositionally biased region" description="Acidic residues" evidence="2">
    <location>
        <begin position="585"/>
        <end position="594"/>
    </location>
</feature>
<feature type="compositionally biased region" description="Basic and acidic residues" evidence="2">
    <location>
        <begin position="574"/>
        <end position="584"/>
    </location>
</feature>
<feature type="compositionally biased region" description="Low complexity" evidence="2">
    <location>
        <begin position="610"/>
        <end position="624"/>
    </location>
</feature>
<comment type="caution">
    <text evidence="1">Lacks conserved residue(s) required for the propagation of feature annotation.</text>
</comment>
<dbReference type="SUPFAM" id="SSF49723">
    <property type="entry name" value="Lipase/lipooxygenase domain (PLAT/LH2 domain)"/>
    <property type="match status" value="3"/>
</dbReference>
<evidence type="ECO:0000259" key="3">
    <source>
        <dbReference type="PROSITE" id="PS50095"/>
    </source>
</evidence>
<evidence type="ECO:0000313" key="5">
    <source>
        <dbReference type="Proteomes" id="UP001634394"/>
    </source>
</evidence>
<feature type="region of interest" description="Disordered" evidence="2">
    <location>
        <begin position="574"/>
        <end position="713"/>
    </location>
</feature>
<dbReference type="CDD" id="cd01756">
    <property type="entry name" value="PLAT_repeat"/>
    <property type="match status" value="1"/>
</dbReference>
<dbReference type="InterPro" id="IPR001024">
    <property type="entry name" value="PLAT/LH2_dom"/>
</dbReference>
<dbReference type="AlphaFoldDB" id="A0ABD3WIT7"/>
<feature type="domain" description="PLAT" evidence="3">
    <location>
        <begin position="181"/>
        <end position="300"/>
    </location>
</feature>
<evidence type="ECO:0000256" key="1">
    <source>
        <dbReference type="PROSITE-ProRule" id="PRU00152"/>
    </source>
</evidence>
<dbReference type="InterPro" id="IPR036392">
    <property type="entry name" value="PLAT/LH2_dom_sf"/>
</dbReference>
<feature type="compositionally biased region" description="Acidic residues" evidence="2">
    <location>
        <begin position="628"/>
        <end position="645"/>
    </location>
</feature>
<accession>A0ABD3WIT7</accession>
<feature type="domain" description="PLAT" evidence="3">
    <location>
        <begin position="444"/>
        <end position="562"/>
    </location>
</feature>
<proteinExistence type="predicted"/>
<gene>
    <name evidence="4" type="ORF">ACJMK2_036953</name>
</gene>
<dbReference type="Gene3D" id="2.60.60.20">
    <property type="entry name" value="PLAT/LH2 domain"/>
    <property type="match status" value="1"/>
</dbReference>
<feature type="compositionally biased region" description="Basic and acidic residues" evidence="2">
    <location>
        <begin position="695"/>
        <end position="704"/>
    </location>
</feature>
<feature type="compositionally biased region" description="Basic and acidic residues" evidence="2">
    <location>
        <begin position="664"/>
        <end position="678"/>
    </location>
</feature>
<dbReference type="Gene3D" id="2.40.180.10">
    <property type="entry name" value="Catalase core domain"/>
    <property type="match status" value="3"/>
</dbReference>
<evidence type="ECO:0000313" key="4">
    <source>
        <dbReference type="EMBL" id="KAL3873869.1"/>
    </source>
</evidence>
<dbReference type="EMBL" id="JBJQND010000006">
    <property type="protein sequence ID" value="KAL3873869.1"/>
    <property type="molecule type" value="Genomic_DNA"/>
</dbReference>
<comment type="caution">
    <text evidence="4">The sequence shown here is derived from an EMBL/GenBank/DDBJ whole genome shotgun (WGS) entry which is preliminary data.</text>
</comment>
<dbReference type="PANTHER" id="PTHR45901:SF3">
    <property type="entry name" value="LIPOXYGENASE HOMOLOGY DOMAIN-CONTAINING PROTEIN 1"/>
    <property type="match status" value="1"/>
</dbReference>
<dbReference type="Proteomes" id="UP001634394">
    <property type="component" value="Unassembled WGS sequence"/>
</dbReference>
<name>A0ABD3WIT7_SINWO</name>
<dbReference type="Pfam" id="PF01477">
    <property type="entry name" value="PLAT"/>
    <property type="match status" value="3"/>
</dbReference>
<keyword evidence="5" id="KW-1185">Reference proteome</keyword>
<dbReference type="PROSITE" id="PS50095">
    <property type="entry name" value="PLAT"/>
    <property type="match status" value="3"/>
</dbReference>
<evidence type="ECO:0000256" key="2">
    <source>
        <dbReference type="SAM" id="MobiDB-lite"/>
    </source>
</evidence>
<feature type="domain" description="PLAT" evidence="3">
    <location>
        <begin position="310"/>
        <end position="429"/>
    </location>
</feature>
<dbReference type="InterPro" id="IPR052970">
    <property type="entry name" value="Inner_ear_hair_cell_LOXHD"/>
</dbReference>
<protein>
    <recommendedName>
        <fullName evidence="3">PLAT domain-containing protein</fullName>
    </recommendedName>
</protein>
<dbReference type="SMART" id="SM00308">
    <property type="entry name" value="LH2"/>
    <property type="match status" value="2"/>
</dbReference>
<organism evidence="4 5">
    <name type="scientific">Sinanodonta woodiana</name>
    <name type="common">Chinese pond mussel</name>
    <name type="synonym">Anodonta woodiana</name>
    <dbReference type="NCBI Taxonomy" id="1069815"/>
    <lineage>
        <taxon>Eukaryota</taxon>
        <taxon>Metazoa</taxon>
        <taxon>Spiralia</taxon>
        <taxon>Lophotrochozoa</taxon>
        <taxon>Mollusca</taxon>
        <taxon>Bivalvia</taxon>
        <taxon>Autobranchia</taxon>
        <taxon>Heteroconchia</taxon>
        <taxon>Palaeoheterodonta</taxon>
        <taxon>Unionida</taxon>
        <taxon>Unionoidea</taxon>
        <taxon>Unionidae</taxon>
        <taxon>Unioninae</taxon>
        <taxon>Sinanodonta</taxon>
    </lineage>
</organism>
<sequence>MSTASAWKYRPLSAGRKGVVNTCLGPIRTELYAESLKNLCNNTRDNLDRLKSQISKLDPCLEYGIEHWHPEKRPSSAPPQWVEREKTNGRWEDTNVMFTSVDVIESLKDASNDDSDSYIGAPAPVNKFCYLCSNMDEHKRHLMLHRSKRKFKSGKPIIEYIAPKPKIKKKKDSEEIRIAERLYRVDVFTGDEPNAGTSANVFITIKGSLEMLPKTKLVKKRGSSNFCFVRASKETFHIKGPNLGNLQVLTIQHDGEEKKHAWYLDKVEITDVKALKTWVFNCQNWISIFEKPYYSNSIDLTAQISTKTQIEYMVEVITGNKQLAGTDAQIFLTVFGTKGVSKKIHLIDKTPGLKCFERGRADHFKFKMFDLGELKKVRIEQDGSGFAPGWNLDRVVINSADKPKEKYYFVYRGWIAKDVGDGRLWREIKGTKTIPKLVQHGTRIKYEVTVKTGDVKFAGTDANVFIRFCGSAGVTDKLKLDNSKNNFERDMIDKFVLDAENVGPLNKVVIGHDSFGPGAGWFLDYVKVRRHIPRDEVIQTVRAAKKKLKEKQKKIKEKKEDKLDDVDKKLSKLAMRDKNRKSERDYDDSDENDEGTNNKRDRKPKHDARSLLSGSRRSLSRSLSHISEEEDDDDDDDDDEEESDDDKSNEYSRKHLQQLQRPSSSRERQKLASKRSEVSDDEDDSYRKRTNSTLKDGRKTPPEKRKFRSRSASAIILEKEAEEDDDDAGNKVRVPLYEVYFFPCHKWLAKDEEDGLTVRELEVEKKTIQYRD</sequence>
<reference evidence="4 5" key="1">
    <citation type="submission" date="2024-11" db="EMBL/GenBank/DDBJ databases">
        <title>Chromosome-level genome assembly of the freshwater bivalve Anodonta woodiana.</title>
        <authorList>
            <person name="Chen X."/>
        </authorList>
    </citation>
    <scope>NUCLEOTIDE SEQUENCE [LARGE SCALE GENOMIC DNA]</scope>
    <source>
        <strain evidence="4">MN2024</strain>
        <tissue evidence="4">Gills</tissue>
    </source>
</reference>